<dbReference type="InterPro" id="IPR036732">
    <property type="entry name" value="AFP_Neu5c_C_sf"/>
</dbReference>
<dbReference type="InterPro" id="IPR013132">
    <property type="entry name" value="PseI/NeuA/B-like_N"/>
</dbReference>
<dbReference type="InterPro" id="IPR013785">
    <property type="entry name" value="Aldolase_TIM"/>
</dbReference>
<dbReference type="Gene3D" id="3.20.20.70">
    <property type="entry name" value="Aldolase class I"/>
    <property type="match status" value="1"/>
</dbReference>
<keyword evidence="2" id="KW-0808">Transferase</keyword>
<dbReference type="STRING" id="1121338.CLTEP_09630"/>
<dbReference type="CDD" id="cd11615">
    <property type="entry name" value="SAF_NeuB_like"/>
    <property type="match status" value="1"/>
</dbReference>
<dbReference type="InterPro" id="IPR057736">
    <property type="entry name" value="SAF_PseI/NeuA/NeuB"/>
</dbReference>
<comment type="caution">
    <text evidence="2">The sequence shown here is derived from an EMBL/GenBank/DDBJ whole genome shotgun (WGS) entry which is preliminary data.</text>
</comment>
<keyword evidence="3" id="KW-1185">Reference proteome</keyword>
<dbReference type="EMBL" id="LTBA01000006">
    <property type="protein sequence ID" value="KYH35143.1"/>
    <property type="molecule type" value="Genomic_DNA"/>
</dbReference>
<dbReference type="PANTHER" id="PTHR42966">
    <property type="entry name" value="N-ACETYLNEURAMINATE SYNTHASE"/>
    <property type="match status" value="1"/>
</dbReference>
<protein>
    <submittedName>
        <fullName evidence="2">N,N'-diacetyllegionaminic acid synthase</fullName>
        <ecNumber evidence="2">2.5.1.101</ecNumber>
    </submittedName>
</protein>
<dbReference type="InterPro" id="IPR051690">
    <property type="entry name" value="PseI-like"/>
</dbReference>
<dbReference type="AlphaFoldDB" id="A0A151B5Q8"/>
<evidence type="ECO:0000313" key="2">
    <source>
        <dbReference type="EMBL" id="KYH35143.1"/>
    </source>
</evidence>
<accession>A0A151B5Q8</accession>
<proteinExistence type="predicted"/>
<dbReference type="PANTHER" id="PTHR42966:SF1">
    <property type="entry name" value="SIALIC ACID SYNTHASE"/>
    <property type="match status" value="1"/>
</dbReference>
<sequence>MIYIDRHFIENGNPTFIIAEAGVNHNGDINTAKKLIDAAIYAGADAVKFQTFKAENLVTEYADMAEYQKNNIGREYTQFNMLKRLELSFSDFMELKEYCKMNNMIFLSTPFDFESADFLNKIGIDAFKIGSSDLTNVPFIEHIAKYNKPIILSCGMANLSDIEDAVFAIKQNNNDKIILLHCTSNYPADTDSVNLRAIDTIRSAFKVITGYSDHTEGITIPLIAAARGAAVIEKHLTLDRDMEGPDHSASLEPFEFKFMVEKIREVERALGDGIKVCRESEIDTMKAARKSIVASRNIKAGEVITFNDLDFKRPGTGLMPKFYKEIVGKKARKDINKDEQIDFGVIQ</sequence>
<dbReference type="PROSITE" id="PS50844">
    <property type="entry name" value="AFP_LIKE"/>
    <property type="match status" value="1"/>
</dbReference>
<dbReference type="SMART" id="SM00858">
    <property type="entry name" value="SAF"/>
    <property type="match status" value="1"/>
</dbReference>
<dbReference type="NCBIfam" id="TIGR03569">
    <property type="entry name" value="NeuB_NnaB"/>
    <property type="match status" value="1"/>
</dbReference>
<dbReference type="Proteomes" id="UP000075531">
    <property type="component" value="Unassembled WGS sequence"/>
</dbReference>
<dbReference type="Gene3D" id="3.90.1210.10">
    <property type="entry name" value="Antifreeze-like/N-acetylneuraminic acid synthase C-terminal domain"/>
    <property type="match status" value="1"/>
</dbReference>
<dbReference type="PATRIC" id="fig|1121338.3.peg.993"/>
<dbReference type="Pfam" id="PF08666">
    <property type="entry name" value="SAF"/>
    <property type="match status" value="1"/>
</dbReference>
<dbReference type="SUPFAM" id="SSF51569">
    <property type="entry name" value="Aldolase"/>
    <property type="match status" value="1"/>
</dbReference>
<name>A0A151B5Q8_9CLOT</name>
<dbReference type="InterPro" id="IPR020007">
    <property type="entry name" value="NeuB/NeuA"/>
</dbReference>
<dbReference type="GO" id="GO:0016051">
    <property type="term" value="P:carbohydrate biosynthetic process"/>
    <property type="evidence" value="ECO:0007669"/>
    <property type="project" value="InterPro"/>
</dbReference>
<dbReference type="GO" id="GO:0047444">
    <property type="term" value="F:N-acylneuraminate-9-phosphate synthase activity"/>
    <property type="evidence" value="ECO:0007669"/>
    <property type="project" value="TreeGrafter"/>
</dbReference>
<dbReference type="InterPro" id="IPR013974">
    <property type="entry name" value="SAF"/>
</dbReference>
<organism evidence="2 3">
    <name type="scientific">Clostridium tepidiprofundi DSM 19306</name>
    <dbReference type="NCBI Taxonomy" id="1121338"/>
    <lineage>
        <taxon>Bacteria</taxon>
        <taxon>Bacillati</taxon>
        <taxon>Bacillota</taxon>
        <taxon>Clostridia</taxon>
        <taxon>Eubacteriales</taxon>
        <taxon>Clostridiaceae</taxon>
        <taxon>Clostridium</taxon>
    </lineage>
</organism>
<gene>
    <name evidence="2" type="primary">legI_1</name>
    <name evidence="2" type="ORF">CLTEP_09630</name>
</gene>
<reference evidence="2 3" key="1">
    <citation type="submission" date="2016-02" db="EMBL/GenBank/DDBJ databases">
        <title>Genome sequence of Clostridium tepidiprofundi DSM 19306.</title>
        <authorList>
            <person name="Poehlein A."/>
            <person name="Daniel R."/>
        </authorList>
    </citation>
    <scope>NUCLEOTIDE SEQUENCE [LARGE SCALE GENOMIC DNA]</scope>
    <source>
        <strain evidence="2 3">DSM 19306</strain>
    </source>
</reference>
<dbReference type="RefSeq" id="WP_066823328.1">
    <property type="nucleotide sequence ID" value="NZ_LTBA01000006.1"/>
</dbReference>
<feature type="domain" description="AFP-like" evidence="1">
    <location>
        <begin position="291"/>
        <end position="347"/>
    </location>
</feature>
<evidence type="ECO:0000313" key="3">
    <source>
        <dbReference type="Proteomes" id="UP000075531"/>
    </source>
</evidence>
<dbReference type="InterPro" id="IPR006190">
    <property type="entry name" value="SAF_AFP_Neu5Ac"/>
</dbReference>
<dbReference type="EC" id="2.5.1.101" evidence="2"/>
<dbReference type="OrthoDB" id="9814210at2"/>
<dbReference type="SUPFAM" id="SSF51269">
    <property type="entry name" value="AFP III-like domain"/>
    <property type="match status" value="1"/>
</dbReference>
<evidence type="ECO:0000259" key="1">
    <source>
        <dbReference type="PROSITE" id="PS50844"/>
    </source>
</evidence>
<dbReference type="Pfam" id="PF03102">
    <property type="entry name" value="NeuB"/>
    <property type="match status" value="1"/>
</dbReference>